<proteinExistence type="predicted"/>
<dbReference type="SUPFAM" id="SSF46785">
    <property type="entry name" value="Winged helix' DNA-binding domain"/>
    <property type="match status" value="1"/>
</dbReference>
<dbReference type="Proteomes" id="UP000530268">
    <property type="component" value="Unassembled WGS sequence"/>
</dbReference>
<reference evidence="2 3" key="1">
    <citation type="submission" date="2020-08" db="EMBL/GenBank/DDBJ databases">
        <title>Genomic Encyclopedia of Type Strains, Phase IV (KMG-IV): sequencing the most valuable type-strain genomes for metagenomic binning, comparative biology and taxonomic classification.</title>
        <authorList>
            <person name="Goeker M."/>
        </authorList>
    </citation>
    <scope>NUCLEOTIDE SEQUENCE [LARGE SCALE GENOMIC DNA]</scope>
    <source>
        <strain evidence="2 3">DSM 102234</strain>
    </source>
</reference>
<keyword evidence="3" id="KW-1185">Reference proteome</keyword>
<protein>
    <submittedName>
        <fullName evidence="2">Putative transcriptional regulator</fullName>
    </submittedName>
</protein>
<dbReference type="InterPro" id="IPR036390">
    <property type="entry name" value="WH_DNA-bd_sf"/>
</dbReference>
<feature type="region of interest" description="Disordered" evidence="1">
    <location>
        <begin position="145"/>
        <end position="177"/>
    </location>
</feature>
<evidence type="ECO:0000313" key="2">
    <source>
        <dbReference type="EMBL" id="MBB3996150.1"/>
    </source>
</evidence>
<feature type="compositionally biased region" description="Basic and acidic residues" evidence="1">
    <location>
        <begin position="153"/>
        <end position="169"/>
    </location>
</feature>
<dbReference type="Gene3D" id="1.10.10.10">
    <property type="entry name" value="Winged helix-like DNA-binding domain superfamily/Winged helix DNA-binding domain"/>
    <property type="match status" value="1"/>
</dbReference>
<evidence type="ECO:0000256" key="1">
    <source>
        <dbReference type="SAM" id="MobiDB-lite"/>
    </source>
</evidence>
<dbReference type="InterPro" id="IPR036388">
    <property type="entry name" value="WH-like_DNA-bd_sf"/>
</dbReference>
<name>A0A7W6ECL8_9RHOB</name>
<dbReference type="RefSeq" id="WP_184568375.1">
    <property type="nucleotide sequence ID" value="NZ_JACIEI010000035.1"/>
</dbReference>
<dbReference type="EMBL" id="JACIEI010000035">
    <property type="protein sequence ID" value="MBB3996150.1"/>
    <property type="molecule type" value="Genomic_DNA"/>
</dbReference>
<accession>A0A7W6ECL8</accession>
<evidence type="ECO:0000313" key="3">
    <source>
        <dbReference type="Proteomes" id="UP000530268"/>
    </source>
</evidence>
<dbReference type="Pfam" id="PF13730">
    <property type="entry name" value="HTH_36"/>
    <property type="match status" value="1"/>
</dbReference>
<sequence length="177" mass="20288">MPNVTTPQTTTSEKTDTKSKRGASSTERIFSKDVTKYGYVALPNILVRGQARLGLSTTQFNILAQLLSYWIDPERPPFPSKADLARRMNIHPTTVRINIATLEEKKLVRREQRKTTAGDWNSNIYHLDGLVDALKNLAPEFEEERKKHLAKKALTEQRSRKDETAERARQSGVKRRR</sequence>
<organism evidence="2 3">
    <name type="scientific">Sulfitobacter undariae</name>
    <dbReference type="NCBI Taxonomy" id="1563671"/>
    <lineage>
        <taxon>Bacteria</taxon>
        <taxon>Pseudomonadati</taxon>
        <taxon>Pseudomonadota</taxon>
        <taxon>Alphaproteobacteria</taxon>
        <taxon>Rhodobacterales</taxon>
        <taxon>Roseobacteraceae</taxon>
        <taxon>Sulfitobacter</taxon>
    </lineage>
</organism>
<dbReference type="AlphaFoldDB" id="A0A7W6ECL8"/>
<feature type="compositionally biased region" description="Low complexity" evidence="1">
    <location>
        <begin position="1"/>
        <end position="12"/>
    </location>
</feature>
<feature type="region of interest" description="Disordered" evidence="1">
    <location>
        <begin position="1"/>
        <end position="25"/>
    </location>
</feature>
<comment type="caution">
    <text evidence="2">The sequence shown here is derived from an EMBL/GenBank/DDBJ whole genome shotgun (WGS) entry which is preliminary data.</text>
</comment>
<gene>
    <name evidence="2" type="ORF">GGR95_003823</name>
</gene>